<proteinExistence type="predicted"/>
<dbReference type="AlphaFoldDB" id="A0A9W6TZN2"/>
<organism evidence="1 2">
    <name type="scientific">Phytophthora lilii</name>
    <dbReference type="NCBI Taxonomy" id="2077276"/>
    <lineage>
        <taxon>Eukaryota</taxon>
        <taxon>Sar</taxon>
        <taxon>Stramenopiles</taxon>
        <taxon>Oomycota</taxon>
        <taxon>Peronosporomycetes</taxon>
        <taxon>Peronosporales</taxon>
        <taxon>Peronosporaceae</taxon>
        <taxon>Phytophthora</taxon>
    </lineage>
</organism>
<reference evidence="1" key="1">
    <citation type="submission" date="2023-04" db="EMBL/GenBank/DDBJ databases">
        <title>Phytophthora lilii NBRC 32176.</title>
        <authorList>
            <person name="Ichikawa N."/>
            <person name="Sato H."/>
            <person name="Tonouchi N."/>
        </authorList>
    </citation>
    <scope>NUCLEOTIDE SEQUENCE</scope>
    <source>
        <strain evidence="1">NBRC 32176</strain>
    </source>
</reference>
<evidence type="ECO:0000313" key="2">
    <source>
        <dbReference type="Proteomes" id="UP001165083"/>
    </source>
</evidence>
<evidence type="ECO:0000313" key="1">
    <source>
        <dbReference type="EMBL" id="GMF25770.1"/>
    </source>
</evidence>
<keyword evidence="2" id="KW-1185">Reference proteome</keyword>
<name>A0A9W6TZN2_9STRA</name>
<dbReference type="Proteomes" id="UP001165083">
    <property type="component" value="Unassembled WGS sequence"/>
</dbReference>
<sequence length="353" mass="38201">MVQQNGKGGFVTTSSAAAAGGIAGTWYHMLNIRLIDLHPIFKELALIANPQIKIKLRVNQGYVDVTTGASNAMSLASTTLTSGTTVPVMIASAATGNPMNDVPNATSGSLRVAFGPLQNSLTTLSTSGQIFPFTTSRLYIPFYDIANPSQIVQKPIKKVNYLDCYAQYFTQKAGVGVSTTQQNVAFSFQLSASLKNIKYVALIPYAETSSGHFSNASANLTQQFASPFDSAPWTCQPGASVRNFQIQIGNENIFNKTIDYDYESFFDEFSKIAAINGNLSHEISNGVVDFTKWSNVQRVLLADCSRVTNPEVPQSVLISGVNNCTQGTNYLCLIIYGRSLSVDRLTGEVVDYD</sequence>
<accession>A0A9W6TZN2</accession>
<gene>
    <name evidence="1" type="ORF">Plil01_001066200</name>
</gene>
<protein>
    <submittedName>
        <fullName evidence="1">Unnamed protein product</fullName>
    </submittedName>
</protein>
<dbReference type="OrthoDB" id="116694at2759"/>
<comment type="caution">
    <text evidence="1">The sequence shown here is derived from an EMBL/GenBank/DDBJ whole genome shotgun (WGS) entry which is preliminary data.</text>
</comment>
<dbReference type="EMBL" id="BSXW01000572">
    <property type="protein sequence ID" value="GMF25770.1"/>
    <property type="molecule type" value="Genomic_DNA"/>
</dbReference>